<dbReference type="KEGG" id="trg:TRUGW13939_07023"/>
<feature type="coiled-coil region" evidence="3">
    <location>
        <begin position="36"/>
        <end position="63"/>
    </location>
</feature>
<dbReference type="Proteomes" id="UP000509510">
    <property type="component" value="Chromosome IV"/>
</dbReference>
<keyword evidence="7" id="KW-1185">Reference proteome</keyword>
<dbReference type="InterPro" id="IPR056513">
    <property type="entry name" value="INO80F"/>
</dbReference>
<evidence type="ECO:0000256" key="2">
    <source>
        <dbReference type="ARBA" id="ARBA00023242"/>
    </source>
</evidence>
<feature type="region of interest" description="Disordered" evidence="4">
    <location>
        <begin position="169"/>
        <end position="276"/>
    </location>
</feature>
<evidence type="ECO:0000256" key="1">
    <source>
        <dbReference type="ARBA" id="ARBA00004123"/>
    </source>
</evidence>
<keyword evidence="3" id="KW-0175">Coiled coil</keyword>
<name>A0A7H8R2M9_TALRU</name>
<reference evidence="7" key="1">
    <citation type="submission" date="2020-06" db="EMBL/GenBank/DDBJ databases">
        <title>A chromosome-scale genome assembly of Talaromyces rugulosus W13939.</title>
        <authorList>
            <person name="Wang B."/>
            <person name="Guo L."/>
            <person name="Ye K."/>
            <person name="Wang L."/>
        </authorList>
    </citation>
    <scope>NUCLEOTIDE SEQUENCE [LARGE SCALE GENOMIC DNA]</scope>
    <source>
        <strain evidence="7">W13939</strain>
    </source>
</reference>
<dbReference type="GeneID" id="55994516"/>
<dbReference type="OrthoDB" id="10070927at2759"/>
<comment type="subcellular location">
    <subcellularLocation>
        <location evidence="1">Nucleus</location>
    </subcellularLocation>
</comment>
<evidence type="ECO:0000259" key="5">
    <source>
        <dbReference type="Pfam" id="PF24245"/>
    </source>
</evidence>
<protein>
    <recommendedName>
        <fullName evidence="5">INO80 complex subunit F domain-containing protein</fullName>
    </recommendedName>
</protein>
<feature type="region of interest" description="Disordered" evidence="4">
    <location>
        <begin position="125"/>
        <end position="153"/>
    </location>
</feature>
<dbReference type="RefSeq" id="XP_035346058.1">
    <property type="nucleotide sequence ID" value="XM_035490165.1"/>
</dbReference>
<keyword evidence="2" id="KW-0539">Nucleus</keyword>
<accession>A0A7H8R2M9</accession>
<feature type="domain" description="INO80 complex subunit F" evidence="5">
    <location>
        <begin position="32"/>
        <end position="78"/>
    </location>
</feature>
<feature type="compositionally biased region" description="Basic and acidic residues" evidence="4">
    <location>
        <begin position="267"/>
        <end position="276"/>
    </location>
</feature>
<evidence type="ECO:0000256" key="3">
    <source>
        <dbReference type="SAM" id="Coils"/>
    </source>
</evidence>
<proteinExistence type="predicted"/>
<feature type="region of interest" description="Disordered" evidence="4">
    <location>
        <begin position="1"/>
        <end position="25"/>
    </location>
</feature>
<gene>
    <name evidence="6" type="ORF">TRUGW13939_07023</name>
</gene>
<evidence type="ECO:0000313" key="7">
    <source>
        <dbReference type="Proteomes" id="UP000509510"/>
    </source>
</evidence>
<dbReference type="GO" id="GO:0005634">
    <property type="term" value="C:nucleus"/>
    <property type="evidence" value="ECO:0007669"/>
    <property type="project" value="UniProtKB-SubCell"/>
</dbReference>
<feature type="compositionally biased region" description="Low complexity" evidence="4">
    <location>
        <begin position="238"/>
        <end position="257"/>
    </location>
</feature>
<evidence type="ECO:0000313" key="6">
    <source>
        <dbReference type="EMBL" id="QKX59881.1"/>
    </source>
</evidence>
<sequence>MDTTSSTAIGNGGSNSSSLNNNANPPSIELAYKKKCIQLKKRLNEIETENDSMRNRNKRAKSYIQKMRLETCIMLERLATLTGMLDEQQGSSAAQSGGPLVNAELKAKAAAIMGDARAAIEHDVLDDETEGSSEERPPTPQERPLRVKRSRRSNMPIDELEAEAAMQFEAASPEKSHTNSISNNNNNNNGSNNAAAESELAATSSLPALAPAPSGQSPQDQPTSTSGFRAVNNGDAGGSSNKINNSSSAAGNENGESPADEPVPMDVDERVTKSES</sequence>
<evidence type="ECO:0000256" key="4">
    <source>
        <dbReference type="SAM" id="MobiDB-lite"/>
    </source>
</evidence>
<dbReference type="Pfam" id="PF24245">
    <property type="entry name" value="INO80F"/>
    <property type="match status" value="1"/>
</dbReference>
<organism evidence="6 7">
    <name type="scientific">Talaromyces rugulosus</name>
    <name type="common">Penicillium rugulosum</name>
    <dbReference type="NCBI Taxonomy" id="121627"/>
    <lineage>
        <taxon>Eukaryota</taxon>
        <taxon>Fungi</taxon>
        <taxon>Dikarya</taxon>
        <taxon>Ascomycota</taxon>
        <taxon>Pezizomycotina</taxon>
        <taxon>Eurotiomycetes</taxon>
        <taxon>Eurotiomycetidae</taxon>
        <taxon>Eurotiales</taxon>
        <taxon>Trichocomaceae</taxon>
        <taxon>Talaromyces</taxon>
        <taxon>Talaromyces sect. Islandici</taxon>
    </lineage>
</organism>
<dbReference type="EMBL" id="CP055901">
    <property type="protein sequence ID" value="QKX59881.1"/>
    <property type="molecule type" value="Genomic_DNA"/>
</dbReference>
<dbReference type="AlphaFoldDB" id="A0A7H8R2M9"/>
<feature type="compositionally biased region" description="Low complexity" evidence="4">
    <location>
        <begin position="178"/>
        <end position="219"/>
    </location>
</feature>